<keyword evidence="2" id="KW-0808">Transferase</keyword>
<dbReference type="AlphaFoldDB" id="A0A3B0SHE2"/>
<dbReference type="EMBL" id="UOEJ01000154">
    <property type="protein sequence ID" value="VAW01842.1"/>
    <property type="molecule type" value="Genomic_DNA"/>
</dbReference>
<evidence type="ECO:0008006" key="6">
    <source>
        <dbReference type="Google" id="ProtNLM"/>
    </source>
</evidence>
<dbReference type="GO" id="GO:0043720">
    <property type="term" value="F:3-keto-5-aminohexanoate cleavage activity"/>
    <property type="evidence" value="ECO:0007669"/>
    <property type="project" value="InterPro"/>
</dbReference>
<comment type="cofactor">
    <cofactor evidence="1">
        <name>Zn(2+)</name>
        <dbReference type="ChEBI" id="CHEBI:29105"/>
    </cofactor>
</comment>
<gene>
    <name evidence="5" type="ORF">MNBD_ALPHA01-1302</name>
</gene>
<dbReference type="PANTHER" id="PTHR37418:SF2">
    <property type="entry name" value="3-KETO-5-AMINOHEXANOATE CLEAVAGE ENZYME"/>
    <property type="match status" value="1"/>
</dbReference>
<dbReference type="PANTHER" id="PTHR37418">
    <property type="entry name" value="3-KETO-5-AMINOHEXANOATE CLEAVAGE ENZYME-RELATED"/>
    <property type="match status" value="1"/>
</dbReference>
<dbReference type="InterPro" id="IPR013785">
    <property type="entry name" value="Aldolase_TIM"/>
</dbReference>
<evidence type="ECO:0000256" key="4">
    <source>
        <dbReference type="ARBA" id="ARBA00022833"/>
    </source>
</evidence>
<reference evidence="5" key="1">
    <citation type="submission" date="2018-06" db="EMBL/GenBank/DDBJ databases">
        <authorList>
            <person name="Zhirakovskaya E."/>
        </authorList>
    </citation>
    <scope>NUCLEOTIDE SEQUENCE</scope>
</reference>
<name>A0A3B0SHE2_9ZZZZ</name>
<evidence type="ECO:0000256" key="1">
    <source>
        <dbReference type="ARBA" id="ARBA00001947"/>
    </source>
</evidence>
<sequence length="269" mass="30367">MPDPFIIMSAPNGARRQKSDHINIPISPDELARCAEEISDAGASIIHLHVRDDQGGHSLNTDRYRAAIAAIRDAVGDDMIIQATSEAVGSYSRLEQMAMVRELRPEAVSLALRELCPGEDDVNEMADFAKWMAQENIFPQYILYDETDYQRFDNYRKRGVFDNDRPFTLFVLGSYRNDTPEKDVDRLKLRTRQAAFPWAVCGFGINESDAVIHAAQNAGHIRVGFENNIWRKDGEQLLNNAEMIKFCADTATAENRPIAKADDIRNLFS</sequence>
<evidence type="ECO:0000256" key="2">
    <source>
        <dbReference type="ARBA" id="ARBA00022679"/>
    </source>
</evidence>
<protein>
    <recommendedName>
        <fullName evidence="6">3-keto-5-aminohexanoate cleavage enzyme</fullName>
    </recommendedName>
</protein>
<dbReference type="InterPro" id="IPR008567">
    <property type="entry name" value="BKACE"/>
</dbReference>
<evidence type="ECO:0000313" key="5">
    <source>
        <dbReference type="EMBL" id="VAW01842.1"/>
    </source>
</evidence>
<dbReference type="GO" id="GO:0046872">
    <property type="term" value="F:metal ion binding"/>
    <property type="evidence" value="ECO:0007669"/>
    <property type="project" value="UniProtKB-KW"/>
</dbReference>
<keyword evidence="4" id="KW-0862">Zinc</keyword>
<dbReference type="Gene3D" id="3.20.20.70">
    <property type="entry name" value="Aldolase class I"/>
    <property type="match status" value="1"/>
</dbReference>
<dbReference type="InterPro" id="IPR036849">
    <property type="entry name" value="Enolase-like_C_sf"/>
</dbReference>
<proteinExistence type="predicted"/>
<dbReference type="SUPFAM" id="SSF51604">
    <property type="entry name" value="Enolase C-terminal domain-like"/>
    <property type="match status" value="1"/>
</dbReference>
<evidence type="ECO:0000256" key="3">
    <source>
        <dbReference type="ARBA" id="ARBA00022723"/>
    </source>
</evidence>
<accession>A0A3B0SHE2</accession>
<keyword evidence="3" id="KW-0479">Metal-binding</keyword>
<dbReference type="Pfam" id="PF05853">
    <property type="entry name" value="BKACE"/>
    <property type="match status" value="1"/>
</dbReference>
<organism evidence="5">
    <name type="scientific">hydrothermal vent metagenome</name>
    <dbReference type="NCBI Taxonomy" id="652676"/>
    <lineage>
        <taxon>unclassified sequences</taxon>
        <taxon>metagenomes</taxon>
        <taxon>ecological metagenomes</taxon>
    </lineage>
</organism>